<feature type="transmembrane region" description="Helical" evidence="8">
    <location>
        <begin position="457"/>
        <end position="477"/>
    </location>
</feature>
<dbReference type="Proteomes" id="UP001212152">
    <property type="component" value="Unassembled WGS sequence"/>
</dbReference>
<evidence type="ECO:0000313" key="10">
    <source>
        <dbReference type="EMBL" id="KAJ3167832.1"/>
    </source>
</evidence>
<evidence type="ECO:0000256" key="3">
    <source>
        <dbReference type="ARBA" id="ARBA00022692"/>
    </source>
</evidence>
<name>A0AAD5XLW1_9FUNG</name>
<dbReference type="FunFam" id="1.20.1740.10:FF:000001">
    <property type="entry name" value="Amino acid permease"/>
    <property type="match status" value="1"/>
</dbReference>
<evidence type="ECO:0000259" key="9">
    <source>
        <dbReference type="Pfam" id="PF00324"/>
    </source>
</evidence>
<feature type="transmembrane region" description="Helical" evidence="8">
    <location>
        <begin position="110"/>
        <end position="131"/>
    </location>
</feature>
<comment type="subcellular location">
    <subcellularLocation>
        <location evidence="1">Membrane</location>
        <topology evidence="1">Multi-pass membrane protein</topology>
    </subcellularLocation>
</comment>
<keyword evidence="4" id="KW-0029">Amino-acid transport</keyword>
<evidence type="ECO:0000256" key="2">
    <source>
        <dbReference type="ARBA" id="ARBA00022448"/>
    </source>
</evidence>
<dbReference type="PANTHER" id="PTHR43341">
    <property type="entry name" value="AMINO ACID PERMEASE"/>
    <property type="match status" value="1"/>
</dbReference>
<gene>
    <name evidence="10" type="ORF">HDU87_001425</name>
</gene>
<dbReference type="GO" id="GO:0016020">
    <property type="term" value="C:membrane"/>
    <property type="evidence" value="ECO:0007669"/>
    <property type="project" value="UniProtKB-SubCell"/>
</dbReference>
<evidence type="ECO:0000256" key="4">
    <source>
        <dbReference type="ARBA" id="ARBA00022970"/>
    </source>
</evidence>
<feature type="transmembrane region" description="Helical" evidence="8">
    <location>
        <begin position="355"/>
        <end position="376"/>
    </location>
</feature>
<keyword evidence="5 8" id="KW-1133">Transmembrane helix</keyword>
<dbReference type="PROSITE" id="PS00218">
    <property type="entry name" value="AMINO_ACID_PERMEASE_1"/>
    <property type="match status" value="1"/>
</dbReference>
<keyword evidence="3 8" id="KW-0812">Transmembrane</keyword>
<feature type="transmembrane region" description="Helical" evidence="8">
    <location>
        <begin position="427"/>
        <end position="451"/>
    </location>
</feature>
<evidence type="ECO:0000313" key="11">
    <source>
        <dbReference type="Proteomes" id="UP001212152"/>
    </source>
</evidence>
<evidence type="ECO:0000256" key="7">
    <source>
        <dbReference type="SAM" id="MobiDB-lite"/>
    </source>
</evidence>
<dbReference type="Gene3D" id="1.20.1740.10">
    <property type="entry name" value="Amino acid/polyamine transporter I"/>
    <property type="match status" value="1"/>
</dbReference>
<feature type="transmembrane region" description="Helical" evidence="8">
    <location>
        <begin position="31"/>
        <end position="50"/>
    </location>
</feature>
<dbReference type="InterPro" id="IPR004841">
    <property type="entry name" value="AA-permease/SLC12A_dom"/>
</dbReference>
<dbReference type="GO" id="GO:0015171">
    <property type="term" value="F:amino acid transmembrane transporter activity"/>
    <property type="evidence" value="ECO:0007669"/>
    <property type="project" value="TreeGrafter"/>
</dbReference>
<dbReference type="InterPro" id="IPR004840">
    <property type="entry name" value="Amino_acid_permease_CS"/>
</dbReference>
<dbReference type="EMBL" id="JADGJQ010000130">
    <property type="protein sequence ID" value="KAJ3167832.1"/>
    <property type="molecule type" value="Genomic_DNA"/>
</dbReference>
<comment type="caution">
    <text evidence="10">The sequence shown here is derived from an EMBL/GenBank/DDBJ whole genome shotgun (WGS) entry which is preliminary data.</text>
</comment>
<evidence type="ECO:0000256" key="1">
    <source>
        <dbReference type="ARBA" id="ARBA00004141"/>
    </source>
</evidence>
<keyword evidence="11" id="KW-1185">Reference proteome</keyword>
<feature type="domain" description="Amino acid permease/ SLC12A" evidence="9">
    <location>
        <begin position="28"/>
        <end position="485"/>
    </location>
</feature>
<accession>A0AAD5XLW1</accession>
<keyword evidence="6 8" id="KW-0472">Membrane</keyword>
<reference evidence="10" key="1">
    <citation type="submission" date="2020-05" db="EMBL/GenBank/DDBJ databases">
        <title>Phylogenomic resolution of chytrid fungi.</title>
        <authorList>
            <person name="Stajich J.E."/>
            <person name="Amses K."/>
            <person name="Simmons R."/>
            <person name="Seto K."/>
            <person name="Myers J."/>
            <person name="Bonds A."/>
            <person name="Quandt C.A."/>
            <person name="Barry K."/>
            <person name="Liu P."/>
            <person name="Grigoriev I."/>
            <person name="Longcore J.E."/>
            <person name="James T.Y."/>
        </authorList>
    </citation>
    <scope>NUCLEOTIDE SEQUENCE</scope>
    <source>
        <strain evidence="10">JEL0379</strain>
    </source>
</reference>
<feature type="transmembrane region" description="Helical" evidence="8">
    <location>
        <begin position="382"/>
        <end position="407"/>
    </location>
</feature>
<keyword evidence="2" id="KW-0813">Transport</keyword>
<feature type="transmembrane region" description="Helical" evidence="8">
    <location>
        <begin position="215"/>
        <end position="234"/>
    </location>
</feature>
<feature type="transmembrane region" description="Helical" evidence="8">
    <location>
        <begin position="137"/>
        <end position="155"/>
    </location>
</feature>
<evidence type="ECO:0000256" key="8">
    <source>
        <dbReference type="SAM" id="Phobius"/>
    </source>
</evidence>
<feature type="transmembrane region" description="Helical" evidence="8">
    <location>
        <begin position="167"/>
        <end position="189"/>
    </location>
</feature>
<feature type="transmembrane region" description="Helical" evidence="8">
    <location>
        <begin position="310"/>
        <end position="334"/>
    </location>
</feature>
<evidence type="ECO:0000256" key="6">
    <source>
        <dbReference type="ARBA" id="ARBA00023136"/>
    </source>
</evidence>
<proteinExistence type="predicted"/>
<dbReference type="Pfam" id="PF00324">
    <property type="entry name" value="AA_permease"/>
    <property type="match status" value="1"/>
</dbReference>
<organism evidence="10 11">
    <name type="scientific">Geranomyces variabilis</name>
    <dbReference type="NCBI Taxonomy" id="109894"/>
    <lineage>
        <taxon>Eukaryota</taxon>
        <taxon>Fungi</taxon>
        <taxon>Fungi incertae sedis</taxon>
        <taxon>Chytridiomycota</taxon>
        <taxon>Chytridiomycota incertae sedis</taxon>
        <taxon>Chytridiomycetes</taxon>
        <taxon>Spizellomycetales</taxon>
        <taxon>Powellomycetaceae</taxon>
        <taxon>Geranomyces</taxon>
    </lineage>
</organism>
<feature type="transmembrane region" description="Helical" evidence="8">
    <location>
        <begin position="56"/>
        <end position="73"/>
    </location>
</feature>
<dbReference type="PIRSF" id="PIRSF006060">
    <property type="entry name" value="AA_transporter"/>
    <property type="match status" value="1"/>
</dbReference>
<feature type="transmembrane region" description="Helical" evidence="8">
    <location>
        <begin position="255"/>
        <end position="274"/>
    </location>
</feature>
<sequence>MEKEQPPVSEPVNARPNDEPRRTLSSRHLEFIAVGGTIGTGLFVGSGVALATAGPLGALLAYIIVGVMVYFVVDSLGEMATFLPVSGSFNHYAGRFVDPAFGFTCGWNYYLIWALTPPAEMVACSSIIQFWLPGVDAWIWSLVMLISLYGINLIGSRGFAETELYLSALKVIAIVAFVILGVVIDLGGIRNGDSEPLRGKNWHIDGAPFKDGFQGFFTIFSSAFYAYSGTELVGITAGDAKNPRKSVPRAINGTFWRIALFYCAALAVVGLLVANGDDAVQPVNSSSTNPLSSPFTIAFLRAGIRPAAHIINAVILAAVFSAGNSCIYAASRTLASMAKEGKAPRFLADHSSWDCPVWAVTVTSAIGGIAFLATIWGNGVVFTWIVSVTGVSSLLIWMAISVTHLRFRRAYVLQGYKIEDLPYVSRWYPYGSWISLTIAAVLLVGIGYSGASHDTPSIYLTQTYIGLPFFFLLWIGYKLVYKTKVVPLAEMDLVTDTLREREIREEKSVPVVA</sequence>
<evidence type="ECO:0000256" key="5">
    <source>
        <dbReference type="ARBA" id="ARBA00022989"/>
    </source>
</evidence>
<dbReference type="PANTHER" id="PTHR43341:SF1">
    <property type="entry name" value="GENERAL AMINO-ACID PERMEASE GAP1"/>
    <property type="match status" value="1"/>
</dbReference>
<protein>
    <recommendedName>
        <fullName evidence="9">Amino acid permease/ SLC12A domain-containing protein</fullName>
    </recommendedName>
</protein>
<feature type="region of interest" description="Disordered" evidence="7">
    <location>
        <begin position="1"/>
        <end position="22"/>
    </location>
</feature>
<dbReference type="AlphaFoldDB" id="A0AAD5XLW1"/>
<dbReference type="InterPro" id="IPR050524">
    <property type="entry name" value="APC_YAT"/>
</dbReference>